<reference evidence="1" key="1">
    <citation type="journal article" date="2021" name="PeerJ">
        <title>Extensive microbial diversity within the chicken gut microbiome revealed by metagenomics and culture.</title>
        <authorList>
            <person name="Gilroy R."/>
            <person name="Ravi A."/>
            <person name="Getino M."/>
            <person name="Pursley I."/>
            <person name="Horton D.L."/>
            <person name="Alikhan N.F."/>
            <person name="Baker D."/>
            <person name="Gharbi K."/>
            <person name="Hall N."/>
            <person name="Watson M."/>
            <person name="Adriaenssens E.M."/>
            <person name="Foster-Nyarko E."/>
            <person name="Jarju S."/>
            <person name="Secka A."/>
            <person name="Antonio M."/>
            <person name="Oren A."/>
            <person name="Chaudhuri R.R."/>
            <person name="La Ragione R."/>
            <person name="Hildebrand F."/>
            <person name="Pallen M.J."/>
        </authorList>
    </citation>
    <scope>NUCLEOTIDE SEQUENCE</scope>
    <source>
        <strain evidence="1">1719</strain>
    </source>
</reference>
<dbReference type="EMBL" id="DXEZ01000137">
    <property type="protein sequence ID" value="HIX54348.1"/>
    <property type="molecule type" value="Genomic_DNA"/>
</dbReference>
<comment type="caution">
    <text evidence="1">The sequence shown here is derived from an EMBL/GenBank/DDBJ whole genome shotgun (WGS) entry which is preliminary data.</text>
</comment>
<evidence type="ECO:0000313" key="2">
    <source>
        <dbReference type="Proteomes" id="UP000824156"/>
    </source>
</evidence>
<organism evidence="1 2">
    <name type="scientific">Candidatus Sphingobacterium stercoripullorum</name>
    <dbReference type="NCBI Taxonomy" id="2838759"/>
    <lineage>
        <taxon>Bacteria</taxon>
        <taxon>Pseudomonadati</taxon>
        <taxon>Bacteroidota</taxon>
        <taxon>Sphingobacteriia</taxon>
        <taxon>Sphingobacteriales</taxon>
        <taxon>Sphingobacteriaceae</taxon>
        <taxon>Sphingobacterium</taxon>
    </lineage>
</organism>
<evidence type="ECO:0000313" key="1">
    <source>
        <dbReference type="EMBL" id="HIX54348.1"/>
    </source>
</evidence>
<gene>
    <name evidence="1" type="ORF">H9853_04930</name>
</gene>
<sequence length="143" mass="15849">YANYVLEQGSSDANKQLAQKVKDFYEGLLPELEELAFSFQVNFPISGAAQFSTDEFATTREVETLEVDSLGEEVVVTNTVVEEGFSDEGYQEHVRAEAEAVVKQFQRIERSTSKTLRSYARENIEQAESLLVAAGGEVPHAGH</sequence>
<proteinExistence type="predicted"/>
<accession>A0A9D1W8C9</accession>
<dbReference type="Proteomes" id="UP000824156">
    <property type="component" value="Unassembled WGS sequence"/>
</dbReference>
<name>A0A9D1W8C9_9SPHI</name>
<protein>
    <submittedName>
        <fullName evidence="1">Uncharacterized protein</fullName>
    </submittedName>
</protein>
<feature type="non-terminal residue" evidence="1">
    <location>
        <position position="1"/>
    </location>
</feature>
<dbReference type="AlphaFoldDB" id="A0A9D1W8C9"/>
<reference evidence="1" key="2">
    <citation type="submission" date="2021-04" db="EMBL/GenBank/DDBJ databases">
        <authorList>
            <person name="Gilroy R."/>
        </authorList>
    </citation>
    <scope>NUCLEOTIDE SEQUENCE</scope>
    <source>
        <strain evidence="1">1719</strain>
    </source>
</reference>